<accession>A0A0V1AML6</accession>
<dbReference type="STRING" id="6334.A0A0V1AML6"/>
<name>A0A0V1AML6_TRISP</name>
<dbReference type="PANTHER" id="PTHR45739:SF13">
    <property type="entry name" value="CHONDROITIN SULFATE PROTEOGLYCAN 4"/>
    <property type="match status" value="1"/>
</dbReference>
<dbReference type="InParanoid" id="A0A0V1AML6"/>
<dbReference type="OrthoDB" id="5831138at2759"/>
<proteinExistence type="predicted"/>
<protein>
    <submittedName>
        <fullName evidence="1">Uncharacterized protein</fullName>
    </submittedName>
</protein>
<keyword evidence="2" id="KW-1185">Reference proteome</keyword>
<dbReference type="Pfam" id="PF16184">
    <property type="entry name" value="Cadherin_3"/>
    <property type="match status" value="1"/>
</dbReference>
<sequence length="279" mass="32067">MQCIIHLHKICLHTDRALRQLKLVYWHYPQIVNTVDLRWCLCVFYKFGSVSCHQCGSKMKLVHSLVQHSKILLNEPMRWKNKRQNWAILSNQHLKVADEDSPTDQLKILVTSSQSCYLAFDGHLSDAINEFTQIDVDEGRVMLVKYEDKFPTDDDENRLFGFTFYVTDGKWNSMPDWFRVVSFDHFSAIHANHRLDVAPGSLSKITNHHLPLLSDDKSSFDYVYSVLDPPAYGELLLENVLTSGEGLPSVDAQSVRSRSVRLGKNSLDPDSDIQLKATW</sequence>
<gene>
    <name evidence="1" type="ORF">T01_5571</name>
</gene>
<dbReference type="GO" id="GO:0009653">
    <property type="term" value="P:anatomical structure morphogenesis"/>
    <property type="evidence" value="ECO:0007669"/>
    <property type="project" value="TreeGrafter"/>
</dbReference>
<dbReference type="EMBL" id="JYDH01000607">
    <property type="protein sequence ID" value="KRY26032.1"/>
    <property type="molecule type" value="Genomic_DNA"/>
</dbReference>
<evidence type="ECO:0000313" key="1">
    <source>
        <dbReference type="EMBL" id="KRY26032.1"/>
    </source>
</evidence>
<dbReference type="InterPro" id="IPR051561">
    <property type="entry name" value="FRAS1_ECM"/>
</dbReference>
<dbReference type="AlphaFoldDB" id="A0A0V1AML6"/>
<comment type="caution">
    <text evidence="1">The sequence shown here is derived from an EMBL/GenBank/DDBJ whole genome shotgun (WGS) entry which is preliminary data.</text>
</comment>
<organism evidence="1 2">
    <name type="scientific">Trichinella spiralis</name>
    <name type="common">Trichina worm</name>
    <dbReference type="NCBI Taxonomy" id="6334"/>
    <lineage>
        <taxon>Eukaryota</taxon>
        <taxon>Metazoa</taxon>
        <taxon>Ecdysozoa</taxon>
        <taxon>Nematoda</taxon>
        <taxon>Enoplea</taxon>
        <taxon>Dorylaimia</taxon>
        <taxon>Trichinellida</taxon>
        <taxon>Trichinellidae</taxon>
        <taxon>Trichinella</taxon>
    </lineage>
</organism>
<feature type="non-terminal residue" evidence="1">
    <location>
        <position position="279"/>
    </location>
</feature>
<evidence type="ECO:0000313" key="2">
    <source>
        <dbReference type="Proteomes" id="UP000054776"/>
    </source>
</evidence>
<dbReference type="Proteomes" id="UP000054776">
    <property type="component" value="Unassembled WGS sequence"/>
</dbReference>
<reference evidence="1 2" key="1">
    <citation type="submission" date="2015-01" db="EMBL/GenBank/DDBJ databases">
        <title>Evolution of Trichinella species and genotypes.</title>
        <authorList>
            <person name="Korhonen P.K."/>
            <person name="Edoardo P."/>
            <person name="Giuseppe L.R."/>
            <person name="Gasser R.B."/>
        </authorList>
    </citation>
    <scope>NUCLEOTIDE SEQUENCE [LARGE SCALE GENOMIC DNA]</scope>
    <source>
        <strain evidence="1">ISS3</strain>
    </source>
</reference>
<dbReference type="PANTHER" id="PTHR45739">
    <property type="entry name" value="MATRIX PROTEIN, PUTATIVE-RELATED"/>
    <property type="match status" value="1"/>
</dbReference>